<evidence type="ECO:0000313" key="2">
    <source>
        <dbReference type="EMBL" id="GAA2376455.1"/>
    </source>
</evidence>
<keyword evidence="3" id="KW-1185">Reference proteome</keyword>
<evidence type="ECO:0000256" key="1">
    <source>
        <dbReference type="SAM" id="MobiDB-lite"/>
    </source>
</evidence>
<gene>
    <name evidence="2" type="ORF">GCM10010246_84150</name>
</gene>
<reference evidence="3" key="1">
    <citation type="journal article" date="2019" name="Int. J. Syst. Evol. Microbiol.">
        <title>The Global Catalogue of Microorganisms (GCM) 10K type strain sequencing project: providing services to taxonomists for standard genome sequencing and annotation.</title>
        <authorList>
            <consortium name="The Broad Institute Genomics Platform"/>
            <consortium name="The Broad Institute Genome Sequencing Center for Infectious Disease"/>
            <person name="Wu L."/>
            <person name="Ma J."/>
        </authorList>
    </citation>
    <scope>NUCLEOTIDE SEQUENCE [LARGE SCALE GENOMIC DNA]</scope>
    <source>
        <strain evidence="3">JCM 4316</strain>
    </source>
</reference>
<feature type="compositionally biased region" description="Low complexity" evidence="1">
    <location>
        <begin position="126"/>
        <end position="138"/>
    </location>
</feature>
<feature type="region of interest" description="Disordered" evidence="1">
    <location>
        <begin position="90"/>
        <end position="138"/>
    </location>
</feature>
<dbReference type="EMBL" id="BAAASD010000093">
    <property type="protein sequence ID" value="GAA2376455.1"/>
    <property type="molecule type" value="Genomic_DNA"/>
</dbReference>
<proteinExistence type="predicted"/>
<dbReference type="Proteomes" id="UP001500253">
    <property type="component" value="Unassembled WGS sequence"/>
</dbReference>
<protein>
    <submittedName>
        <fullName evidence="2">Uncharacterized protein</fullName>
    </submittedName>
</protein>
<comment type="caution">
    <text evidence="2">The sequence shown here is derived from an EMBL/GenBank/DDBJ whole genome shotgun (WGS) entry which is preliminary data.</text>
</comment>
<organism evidence="2 3">
    <name type="scientific">Streptomyces cuspidosporus</name>
    <dbReference type="NCBI Taxonomy" id="66882"/>
    <lineage>
        <taxon>Bacteria</taxon>
        <taxon>Bacillati</taxon>
        <taxon>Actinomycetota</taxon>
        <taxon>Actinomycetes</taxon>
        <taxon>Kitasatosporales</taxon>
        <taxon>Streptomycetaceae</taxon>
        <taxon>Streptomyces</taxon>
    </lineage>
</organism>
<feature type="compositionally biased region" description="Polar residues" evidence="1">
    <location>
        <begin position="100"/>
        <end position="109"/>
    </location>
</feature>
<sequence>MSLTSGIHCPRTPLRRFLDRELSAGAHPLRKSFRAQDRSSHVLMPGPGVGTEAGNIGTATDYRLRLAFTAAEPVDHVARLGILLRSCVRSGDLGTPSPGARSTASSSDGGRTERWPTSMPSCTRWSASTTASIPAPSR</sequence>
<name>A0ABP5UEU7_9ACTN</name>
<evidence type="ECO:0000313" key="3">
    <source>
        <dbReference type="Proteomes" id="UP001500253"/>
    </source>
</evidence>
<accession>A0ABP5UEU7</accession>